<dbReference type="PANTHER" id="PTHR36814:SF1">
    <property type="entry name" value="PHOTOSYSTEM I REACTION CENTER SUBUNIT N, CHLOROPLASTIC"/>
    <property type="match status" value="1"/>
</dbReference>
<comment type="subcellular location">
    <subcellularLocation>
        <location evidence="1">Plastid</location>
        <location evidence="1">Chloroplast thylakoid membrane</location>
        <topology evidence="1">Peripheral membrane protein</topology>
        <orientation evidence="1">Lumenal side</orientation>
    </subcellularLocation>
</comment>
<keyword evidence="4" id="KW-0602">Photosynthesis</keyword>
<dbReference type="Gene3D" id="4.10.1190.10">
    <property type="entry name" value="Chlorophyll A-B binding protein"/>
    <property type="match status" value="1"/>
</dbReference>
<dbReference type="InterPro" id="IPR008796">
    <property type="entry name" value="PSAN"/>
</dbReference>
<keyword evidence="8" id="KW-0472">Membrane</keyword>
<dbReference type="PANTHER" id="PTHR36814">
    <property type="entry name" value="PHOTOSYSTEM I REACTION CENTER SUBUNIT N, CHLOROPLASTIC"/>
    <property type="match status" value="1"/>
</dbReference>
<gene>
    <name evidence="10" type="primary">A02g511060.1_BraROA</name>
    <name evidence="9" type="synonym">A02g511020.1_BraROA</name>
    <name evidence="9" type="ORF">IGI04_007883</name>
    <name evidence="10" type="ORF">IGI04_007887</name>
</gene>
<name>A0ABQ7NLB3_BRACM</name>
<evidence type="ECO:0000256" key="6">
    <source>
        <dbReference type="ARBA" id="ARBA00022836"/>
    </source>
</evidence>
<evidence type="ECO:0000313" key="10">
    <source>
        <dbReference type="EMBL" id="KAG5411568.1"/>
    </source>
</evidence>
<dbReference type="Pfam" id="PF05479">
    <property type="entry name" value="PsaN"/>
    <property type="match status" value="1"/>
</dbReference>
<accession>A0ABQ7NLB3</accession>
<comment type="similarity">
    <text evidence="2">Belongs to the psaN family.</text>
</comment>
<keyword evidence="11" id="KW-1185">Reference proteome</keyword>
<proteinExistence type="inferred from homology"/>
<keyword evidence="3" id="KW-0150">Chloroplast</keyword>
<dbReference type="Proteomes" id="UP000823674">
    <property type="component" value="Chromosome A02"/>
</dbReference>
<keyword evidence="7" id="KW-0793">Thylakoid</keyword>
<evidence type="ECO:0008006" key="12">
    <source>
        <dbReference type="Google" id="ProtNLM"/>
    </source>
</evidence>
<evidence type="ECO:0000256" key="7">
    <source>
        <dbReference type="ARBA" id="ARBA00023078"/>
    </source>
</evidence>
<evidence type="ECO:0000256" key="3">
    <source>
        <dbReference type="ARBA" id="ARBA00022528"/>
    </source>
</evidence>
<protein>
    <recommendedName>
        <fullName evidence="12">DUF1985 domain-containing protein</fullName>
    </recommendedName>
</protein>
<reference evidence="10 11" key="1">
    <citation type="submission" date="2021-03" db="EMBL/GenBank/DDBJ databases">
        <authorList>
            <person name="King G.J."/>
            <person name="Bancroft I."/>
            <person name="Baten A."/>
            <person name="Bloomfield J."/>
            <person name="Borpatragohain P."/>
            <person name="He Z."/>
            <person name="Irish N."/>
            <person name="Irwin J."/>
            <person name="Liu K."/>
            <person name="Mauleon R.P."/>
            <person name="Moore J."/>
            <person name="Morris R."/>
            <person name="Ostergaard L."/>
            <person name="Wang B."/>
            <person name="Wells R."/>
        </authorList>
    </citation>
    <scope>NUCLEOTIDE SEQUENCE [LARGE SCALE GENOMIC DNA]</scope>
    <source>
        <strain evidence="10">R-o-18</strain>
        <tissue evidence="10">Leaf</tissue>
    </source>
</reference>
<evidence type="ECO:0000313" key="11">
    <source>
        <dbReference type="Proteomes" id="UP000823674"/>
    </source>
</evidence>
<organism evidence="10 11">
    <name type="scientific">Brassica rapa subsp. trilocularis</name>
    <dbReference type="NCBI Taxonomy" id="1813537"/>
    <lineage>
        <taxon>Eukaryota</taxon>
        <taxon>Viridiplantae</taxon>
        <taxon>Streptophyta</taxon>
        <taxon>Embryophyta</taxon>
        <taxon>Tracheophyta</taxon>
        <taxon>Spermatophyta</taxon>
        <taxon>Magnoliopsida</taxon>
        <taxon>eudicotyledons</taxon>
        <taxon>Gunneridae</taxon>
        <taxon>Pentapetalae</taxon>
        <taxon>rosids</taxon>
        <taxon>malvids</taxon>
        <taxon>Brassicales</taxon>
        <taxon>Brassicaceae</taxon>
        <taxon>Brassiceae</taxon>
        <taxon>Brassica</taxon>
    </lineage>
</organism>
<dbReference type="EMBL" id="JADBGQ010000002">
    <property type="protein sequence ID" value="KAG5411568.1"/>
    <property type="molecule type" value="Genomic_DNA"/>
</dbReference>
<evidence type="ECO:0000256" key="1">
    <source>
        <dbReference type="ARBA" id="ARBA00004622"/>
    </source>
</evidence>
<dbReference type="EMBL" id="JADBGQ010000002">
    <property type="protein sequence ID" value="KAG5411564.1"/>
    <property type="molecule type" value="Genomic_DNA"/>
</dbReference>
<evidence type="ECO:0000256" key="2">
    <source>
        <dbReference type="ARBA" id="ARBA00010661"/>
    </source>
</evidence>
<comment type="caution">
    <text evidence="10">The sequence shown here is derived from an EMBL/GenBank/DDBJ whole genome shotgun (WGS) entry which is preliminary data.</text>
</comment>
<evidence type="ECO:0000313" key="9">
    <source>
        <dbReference type="EMBL" id="KAG5411564.1"/>
    </source>
</evidence>
<evidence type="ECO:0000256" key="4">
    <source>
        <dbReference type="ARBA" id="ARBA00022531"/>
    </source>
</evidence>
<keyword evidence="6" id="KW-0603">Photosystem I</keyword>
<sequence>MDLRSPFSSSSLFTTLHEIFMAMEACRRKTCRRRLNLRLRAREPRRKNQGPQRQQLEPRAPIRIAITKEALGFWTVKLFRKMGCRCYCFPISEMGDACYAATCIFQVKVHFFFNFYAIVNLNVMLKVVSTMDTPLAMGAFVSARFLKFLLSTTVRNRDWSLRVRDVQCMDELIFLVLEVDCRTVSPRLLTDFGFPCSKGGPQTIQNLTKQFHPSLTEELRNLWHWLRRAEPENVFSEFISWVWLEEHTVPGIKAVLRVGGDVVNGRRSAMVILAATLFSSTYGSASANAGVIDDFYERSKPTKELNDKKTLATSGANFVRDPL</sequence>
<dbReference type="InterPro" id="IPR044907">
    <property type="entry name" value="PSAN_sf"/>
</dbReference>
<evidence type="ECO:0000256" key="5">
    <source>
        <dbReference type="ARBA" id="ARBA00022640"/>
    </source>
</evidence>
<evidence type="ECO:0000256" key="8">
    <source>
        <dbReference type="ARBA" id="ARBA00023136"/>
    </source>
</evidence>
<keyword evidence="5" id="KW-0934">Plastid</keyword>